<accession>A0A8B9YJ23</accession>
<evidence type="ECO:0000256" key="6">
    <source>
        <dbReference type="SAM" id="Phobius"/>
    </source>
</evidence>
<keyword evidence="1 6" id="KW-0812">Transmembrane</keyword>
<dbReference type="AlphaFoldDB" id="A0A8B9YJ23"/>
<reference evidence="7" key="2">
    <citation type="submission" date="2025-08" db="UniProtKB">
        <authorList>
            <consortium name="Ensembl"/>
        </authorList>
    </citation>
    <scope>IDENTIFICATION</scope>
</reference>
<evidence type="ECO:0000256" key="2">
    <source>
        <dbReference type="ARBA" id="ARBA00022824"/>
    </source>
</evidence>
<keyword evidence="8" id="KW-1185">Reference proteome</keyword>
<keyword evidence="5" id="KW-0968">Cytoplasmic vesicle</keyword>
<dbReference type="GeneTree" id="ENSGT01050000245666"/>
<evidence type="ECO:0000256" key="5">
    <source>
        <dbReference type="ARBA" id="ARBA00023329"/>
    </source>
</evidence>
<keyword evidence="2" id="KW-0256">Endoplasmic reticulum</keyword>
<dbReference type="GO" id="GO:0031410">
    <property type="term" value="C:cytoplasmic vesicle"/>
    <property type="evidence" value="ECO:0007669"/>
    <property type="project" value="UniProtKB-KW"/>
</dbReference>
<dbReference type="Ensembl" id="ENSBGRT00000043542.1">
    <property type="protein sequence ID" value="ENSBGRP00000037602.1"/>
    <property type="gene ID" value="ENSBGRG00000023594.1"/>
</dbReference>
<protein>
    <submittedName>
        <fullName evidence="7">Uncharacterized protein</fullName>
    </submittedName>
</protein>
<evidence type="ECO:0000256" key="4">
    <source>
        <dbReference type="ARBA" id="ARBA00023136"/>
    </source>
</evidence>
<keyword evidence="4 6" id="KW-0472">Membrane</keyword>
<dbReference type="InterPro" id="IPR019013">
    <property type="entry name" value="Vma21"/>
</dbReference>
<evidence type="ECO:0000313" key="7">
    <source>
        <dbReference type="Ensembl" id="ENSBGRP00000037602.1"/>
    </source>
</evidence>
<evidence type="ECO:0000256" key="3">
    <source>
        <dbReference type="ARBA" id="ARBA00022989"/>
    </source>
</evidence>
<sequence length="178" mass="20328">MLRGKSRLNVEWLGYSPGLLLERRPLLAGRTPRSPGRNESSLASTLKTLLFFTALMITVPIGLYFTTKSYVFEERFGLASISPSSMNVSGWCLVMSKPSRATIGWKRALLTKQSLRVWPFLVLGGAYMDRSGRLVEHWEHQYGEGELEITNTYHFCRTADLKHQSREEEDALCIQAWR</sequence>
<dbReference type="GO" id="GO:0070072">
    <property type="term" value="P:vacuolar proton-transporting V-type ATPase complex assembly"/>
    <property type="evidence" value="ECO:0007669"/>
    <property type="project" value="InterPro"/>
</dbReference>
<name>A0A8B9YJ23_BOSMU</name>
<dbReference type="Pfam" id="PF09446">
    <property type="entry name" value="VMA21"/>
    <property type="match status" value="1"/>
</dbReference>
<reference evidence="7" key="3">
    <citation type="submission" date="2025-09" db="UniProtKB">
        <authorList>
            <consortium name="Ensembl"/>
        </authorList>
    </citation>
    <scope>IDENTIFICATION</scope>
</reference>
<proteinExistence type="predicted"/>
<evidence type="ECO:0000313" key="8">
    <source>
        <dbReference type="Proteomes" id="UP000694520"/>
    </source>
</evidence>
<reference evidence="7" key="1">
    <citation type="submission" date="2019-05" db="EMBL/GenBank/DDBJ databases">
        <authorList>
            <person name="Zhang S."/>
            <person name="Liu J."/>
        </authorList>
    </citation>
    <scope>NUCLEOTIDE SEQUENCE [LARGE SCALE GENOMIC DNA]</scope>
</reference>
<keyword evidence="3 6" id="KW-1133">Transmembrane helix</keyword>
<dbReference type="Proteomes" id="UP000694520">
    <property type="component" value="Chromosome X"/>
</dbReference>
<evidence type="ECO:0000256" key="1">
    <source>
        <dbReference type="ARBA" id="ARBA00022692"/>
    </source>
</evidence>
<feature type="transmembrane region" description="Helical" evidence="6">
    <location>
        <begin position="48"/>
        <end position="66"/>
    </location>
</feature>
<organism evidence="7 8">
    <name type="scientific">Bos mutus grunniens</name>
    <name type="common">Wild yak</name>
    <name type="synonym">Bos grunniens</name>
    <dbReference type="NCBI Taxonomy" id="30521"/>
    <lineage>
        <taxon>Eukaryota</taxon>
        <taxon>Metazoa</taxon>
        <taxon>Chordata</taxon>
        <taxon>Craniata</taxon>
        <taxon>Vertebrata</taxon>
        <taxon>Euteleostomi</taxon>
        <taxon>Mammalia</taxon>
        <taxon>Eutheria</taxon>
        <taxon>Laurasiatheria</taxon>
        <taxon>Artiodactyla</taxon>
        <taxon>Ruminantia</taxon>
        <taxon>Pecora</taxon>
        <taxon>Bovidae</taxon>
        <taxon>Bovinae</taxon>
        <taxon>Bos</taxon>
    </lineage>
</organism>